<name>A0AAV4DI68_9GAST</name>
<reference evidence="2 3" key="1">
    <citation type="journal article" date="2021" name="Elife">
        <title>Chloroplast acquisition without the gene transfer in kleptoplastic sea slugs, Plakobranchus ocellatus.</title>
        <authorList>
            <person name="Maeda T."/>
            <person name="Takahashi S."/>
            <person name="Yoshida T."/>
            <person name="Shimamura S."/>
            <person name="Takaki Y."/>
            <person name="Nagai Y."/>
            <person name="Toyoda A."/>
            <person name="Suzuki Y."/>
            <person name="Arimoto A."/>
            <person name="Ishii H."/>
            <person name="Satoh N."/>
            <person name="Nishiyama T."/>
            <person name="Hasebe M."/>
            <person name="Maruyama T."/>
            <person name="Minagawa J."/>
            <person name="Obokata J."/>
            <person name="Shigenobu S."/>
        </authorList>
    </citation>
    <scope>NUCLEOTIDE SEQUENCE [LARGE SCALE GENOMIC DNA]</scope>
</reference>
<dbReference type="Proteomes" id="UP000735302">
    <property type="component" value="Unassembled WGS sequence"/>
</dbReference>
<feature type="compositionally biased region" description="Polar residues" evidence="1">
    <location>
        <begin position="45"/>
        <end position="59"/>
    </location>
</feature>
<keyword evidence="3" id="KW-1185">Reference proteome</keyword>
<organism evidence="2 3">
    <name type="scientific">Plakobranchus ocellatus</name>
    <dbReference type="NCBI Taxonomy" id="259542"/>
    <lineage>
        <taxon>Eukaryota</taxon>
        <taxon>Metazoa</taxon>
        <taxon>Spiralia</taxon>
        <taxon>Lophotrochozoa</taxon>
        <taxon>Mollusca</taxon>
        <taxon>Gastropoda</taxon>
        <taxon>Heterobranchia</taxon>
        <taxon>Euthyneura</taxon>
        <taxon>Panpulmonata</taxon>
        <taxon>Sacoglossa</taxon>
        <taxon>Placobranchoidea</taxon>
        <taxon>Plakobranchidae</taxon>
        <taxon>Plakobranchus</taxon>
    </lineage>
</organism>
<evidence type="ECO:0000313" key="3">
    <source>
        <dbReference type="Proteomes" id="UP000735302"/>
    </source>
</evidence>
<accession>A0AAV4DI68</accession>
<proteinExistence type="predicted"/>
<feature type="region of interest" description="Disordered" evidence="1">
    <location>
        <begin position="1"/>
        <end position="22"/>
    </location>
</feature>
<comment type="caution">
    <text evidence="2">The sequence shown here is derived from an EMBL/GenBank/DDBJ whole genome shotgun (WGS) entry which is preliminary data.</text>
</comment>
<feature type="region of interest" description="Disordered" evidence="1">
    <location>
        <begin position="45"/>
        <end position="66"/>
    </location>
</feature>
<dbReference type="AlphaFoldDB" id="A0AAV4DI68"/>
<sequence>MLEETDSQLLAEGNPKFGERQPPAVVTDLHEFTYFRNTLSTMSLLTTRPSHPNTRSSTSLREEVQVRKRCPKKVKKRFKNSLRQSLKIVNVISASRDWTALVQVRGKAASSRLQE</sequence>
<evidence type="ECO:0000313" key="2">
    <source>
        <dbReference type="EMBL" id="GFO43702.1"/>
    </source>
</evidence>
<protein>
    <submittedName>
        <fullName evidence="2">Uncharacterized protein</fullName>
    </submittedName>
</protein>
<gene>
    <name evidence="2" type="ORF">PoB_007020700</name>
</gene>
<dbReference type="EMBL" id="BLXT01007896">
    <property type="protein sequence ID" value="GFO43702.1"/>
    <property type="molecule type" value="Genomic_DNA"/>
</dbReference>
<evidence type="ECO:0000256" key="1">
    <source>
        <dbReference type="SAM" id="MobiDB-lite"/>
    </source>
</evidence>